<accession>A0A1G7HG10</accession>
<evidence type="ECO:0000313" key="3">
    <source>
        <dbReference type="Proteomes" id="UP000243378"/>
    </source>
</evidence>
<evidence type="ECO:0000313" key="4">
    <source>
        <dbReference type="Proteomes" id="UP000887421"/>
    </source>
</evidence>
<name>A0A1G7HG10_9GAMM</name>
<evidence type="ECO:0000313" key="1">
    <source>
        <dbReference type="EMBL" id="SDE99318.1"/>
    </source>
</evidence>
<dbReference type="Proteomes" id="UP000243378">
    <property type="component" value="Unassembled WGS sequence"/>
</dbReference>
<dbReference type="RefSeq" id="WP_070881600.1">
    <property type="nucleotide sequence ID" value="NZ_CP076114.1"/>
</dbReference>
<keyword evidence="4" id="KW-1185">Reference proteome</keyword>
<reference evidence="2" key="2">
    <citation type="submission" date="2021-05" db="EMBL/GenBank/DDBJ databases">
        <title>Complete genome sequence of Pseudomonas seleniipraecipitans strain D1-6.</title>
        <authorList>
            <person name="Lafi F."/>
            <person name="Eida A."/>
            <person name="Alam I."/>
            <person name="Hert H."/>
            <person name="Saad M."/>
        </authorList>
    </citation>
    <scope>NUCLEOTIDE SEQUENCE</scope>
    <source>
        <strain evidence="2">D1-6</strain>
    </source>
</reference>
<dbReference type="EMBL" id="FNBM01000001">
    <property type="protein sequence ID" value="SDE99318.1"/>
    <property type="molecule type" value="Genomic_DNA"/>
</dbReference>
<dbReference type="Proteomes" id="UP000887421">
    <property type="component" value="Chromosome"/>
</dbReference>
<dbReference type="EMBL" id="CP076114">
    <property type="protein sequence ID" value="UUD63730.1"/>
    <property type="molecule type" value="Genomic_DNA"/>
</dbReference>
<sequence>MSNDQMQTLWAEQRSGILAEALGISREEVEQWVIEDYPDASDEGLVAGHVVEISDEAPPALVDKLGGTTVKLPALSFKQGLEGA</sequence>
<dbReference type="AlphaFoldDB" id="A0A1G7HG10"/>
<gene>
    <name evidence="2" type="ORF">D16iCDA_18970</name>
    <name evidence="1" type="ORF">SAMN05216381_0636</name>
</gene>
<proteinExistence type="predicted"/>
<dbReference type="OrthoDB" id="6997482at2"/>
<organism evidence="1 3">
    <name type="scientific">Phytopseudomonas seleniipraecipitans</name>
    <dbReference type="NCBI Taxonomy" id="640205"/>
    <lineage>
        <taxon>Bacteria</taxon>
        <taxon>Pseudomonadati</taxon>
        <taxon>Pseudomonadota</taxon>
        <taxon>Gammaproteobacteria</taxon>
        <taxon>Pseudomonadales</taxon>
        <taxon>Pseudomonadaceae</taxon>
        <taxon>Phytopseudomonas</taxon>
    </lineage>
</organism>
<evidence type="ECO:0000313" key="2">
    <source>
        <dbReference type="EMBL" id="UUD63730.1"/>
    </source>
</evidence>
<reference evidence="1 3" key="1">
    <citation type="submission" date="2016-10" db="EMBL/GenBank/DDBJ databases">
        <authorList>
            <person name="de Groot N.N."/>
        </authorList>
    </citation>
    <scope>NUCLEOTIDE SEQUENCE [LARGE SCALE GENOMIC DNA]</scope>
    <source>
        <strain evidence="1 3">LMG 25475</strain>
    </source>
</reference>
<protein>
    <submittedName>
        <fullName evidence="1">Uncharacterized protein</fullName>
    </submittedName>
</protein>